<dbReference type="OrthoDB" id="1112431at2759"/>
<dbReference type="GO" id="GO:0006508">
    <property type="term" value="P:proteolysis"/>
    <property type="evidence" value="ECO:0007669"/>
    <property type="project" value="InterPro"/>
</dbReference>
<feature type="compositionally biased region" description="Low complexity" evidence="1">
    <location>
        <begin position="283"/>
        <end position="295"/>
    </location>
</feature>
<feature type="region of interest" description="Disordered" evidence="1">
    <location>
        <begin position="258"/>
        <end position="295"/>
    </location>
</feature>
<evidence type="ECO:0000259" key="2">
    <source>
        <dbReference type="Pfam" id="PF19259"/>
    </source>
</evidence>
<gene>
    <name evidence="4" type="ORF">F0562_018297</name>
</gene>
<dbReference type="InterPro" id="IPR021109">
    <property type="entry name" value="Peptidase_aspartic_dom_sf"/>
</dbReference>
<keyword evidence="5" id="KW-1185">Reference proteome</keyword>
<proteinExistence type="predicted"/>
<evidence type="ECO:0000313" key="5">
    <source>
        <dbReference type="Proteomes" id="UP000325577"/>
    </source>
</evidence>
<sequence>MSADEEVTAENADLATKVDRLTEQLGAVLSWIQAQPSSSTKKGITDDQKSPPQAPLTNESGKFKENFDLNGEDDNAERDDASVVSPVEGKLRPFKVEARVEIPTFDGTVDAEKLDSWIDQLETYFTLYGFSSTEKVSFARLKLINHALTWWNAHLKNGPEQEITWKAFTQLLRQEFYPMGYSQDRWARWHNLRQRYEQTVQEYTTEFRRLAVALGITLDNEEVYTKFVAGLHRSIQGEMRLYQAMNISQASRIALAIERKNQTDTSRTTGNGKKKEASKPSKKQSPSNSSSSFKSNKYCDHCKISGHEKGKCWKLQPELFPAKWKKDEKGKRTMTVTTTSDQIELGRVEEADKSLSLMAMPKETSSSSPATIDEKEELFNVRIQIKQEVIGAIVDTGSQKNLISTSLVQKLGLDTIPHPKPYPLGWIQKDMELKIDRQCTFRFAITNQFIDEITCEVVPIDICQVIFGSPYLWERDAIYYRRAQKYEFSKDGKKFIVHKDKADSRVDLVTACQAQRMVNACQRFVLLMVRPSEADASVSVPSIPRAAQLTELLENFSHLFSEFKGLPPKRAVDHEIQLISDSTLPNIAMYRNSVQPILHKEYVDWYAEDPEFRTQLADIQNGRPTDFVLRNGLLYKGTLLCIPQAVERLSPFDMEFTIEPTDLARKGENDKLRAQKFVERIRKVHQEVERQLIRAQQKYKMRHDKHRIQGNFQEGDLVWLHLGKERLRGEGKKLKPIRYGPFKVLQRIGENACQLDLPIYMEMYSVVNVEKLKLFEPSMLDGEPQETLPSIDDLVVERETSLTEDTILEKKVTTTRHGDRESFRIGRQGQCPSKAKWFSRETGQAQFPHLQF</sequence>
<reference evidence="4 5" key="1">
    <citation type="submission" date="2019-09" db="EMBL/GenBank/DDBJ databases">
        <title>A chromosome-level genome assembly of the Chinese tupelo Nyssa sinensis.</title>
        <authorList>
            <person name="Yang X."/>
            <person name="Kang M."/>
            <person name="Yang Y."/>
            <person name="Xiong H."/>
            <person name="Wang M."/>
            <person name="Zhang Z."/>
            <person name="Wang Z."/>
            <person name="Wu H."/>
            <person name="Ma T."/>
            <person name="Liu J."/>
            <person name="Xi Z."/>
        </authorList>
    </citation>
    <scope>NUCLEOTIDE SEQUENCE [LARGE SCALE GENOMIC DNA]</scope>
    <source>
        <strain evidence="4">J267</strain>
        <tissue evidence="4">Leaf</tissue>
    </source>
</reference>
<dbReference type="PANTHER" id="PTHR35046:SF26">
    <property type="entry name" value="RNA-DIRECTED DNA POLYMERASE"/>
    <property type="match status" value="1"/>
</dbReference>
<dbReference type="InterPro" id="IPR001969">
    <property type="entry name" value="Aspartic_peptidase_AS"/>
</dbReference>
<dbReference type="Pfam" id="PF24626">
    <property type="entry name" value="SH3_Tf2-1"/>
    <property type="match status" value="1"/>
</dbReference>
<accession>A0A5J4ZC65</accession>
<dbReference type="Pfam" id="PF19259">
    <property type="entry name" value="Ty3_capsid"/>
    <property type="match status" value="1"/>
</dbReference>
<dbReference type="AlphaFoldDB" id="A0A5J4ZC65"/>
<protein>
    <submittedName>
        <fullName evidence="4">Uncharacterized protein</fullName>
    </submittedName>
</protein>
<dbReference type="EMBL" id="CM018052">
    <property type="protein sequence ID" value="KAA8515118.1"/>
    <property type="molecule type" value="Genomic_DNA"/>
</dbReference>
<dbReference type="InterPro" id="IPR056924">
    <property type="entry name" value="SH3_Tf2-1"/>
</dbReference>
<evidence type="ECO:0000259" key="3">
    <source>
        <dbReference type="Pfam" id="PF24626"/>
    </source>
</evidence>
<dbReference type="PANTHER" id="PTHR35046">
    <property type="entry name" value="ZINC KNUCKLE (CCHC-TYPE) FAMILY PROTEIN"/>
    <property type="match status" value="1"/>
</dbReference>
<feature type="domain" description="Ty3 transposon capsid-like protein" evidence="2">
    <location>
        <begin position="101"/>
        <end position="271"/>
    </location>
</feature>
<dbReference type="CDD" id="cd00303">
    <property type="entry name" value="retropepsin_like"/>
    <property type="match status" value="1"/>
</dbReference>
<evidence type="ECO:0000313" key="4">
    <source>
        <dbReference type="EMBL" id="KAA8515118.1"/>
    </source>
</evidence>
<evidence type="ECO:0000256" key="1">
    <source>
        <dbReference type="SAM" id="MobiDB-lite"/>
    </source>
</evidence>
<organism evidence="4 5">
    <name type="scientific">Nyssa sinensis</name>
    <dbReference type="NCBI Taxonomy" id="561372"/>
    <lineage>
        <taxon>Eukaryota</taxon>
        <taxon>Viridiplantae</taxon>
        <taxon>Streptophyta</taxon>
        <taxon>Embryophyta</taxon>
        <taxon>Tracheophyta</taxon>
        <taxon>Spermatophyta</taxon>
        <taxon>Magnoliopsida</taxon>
        <taxon>eudicotyledons</taxon>
        <taxon>Gunneridae</taxon>
        <taxon>Pentapetalae</taxon>
        <taxon>asterids</taxon>
        <taxon>Cornales</taxon>
        <taxon>Nyssaceae</taxon>
        <taxon>Nyssa</taxon>
    </lineage>
</organism>
<dbReference type="PROSITE" id="PS00141">
    <property type="entry name" value="ASP_PROTEASE"/>
    <property type="match status" value="1"/>
</dbReference>
<dbReference type="GO" id="GO:0004190">
    <property type="term" value="F:aspartic-type endopeptidase activity"/>
    <property type="evidence" value="ECO:0007669"/>
    <property type="project" value="InterPro"/>
</dbReference>
<dbReference type="Proteomes" id="UP000325577">
    <property type="component" value="Linkage Group LG9"/>
</dbReference>
<name>A0A5J4ZC65_9ASTE</name>
<feature type="domain" description="Tf2-1-like SH3-like" evidence="3">
    <location>
        <begin position="715"/>
        <end position="774"/>
    </location>
</feature>
<dbReference type="Gene3D" id="2.40.70.10">
    <property type="entry name" value="Acid Proteases"/>
    <property type="match status" value="1"/>
</dbReference>
<feature type="region of interest" description="Disordered" evidence="1">
    <location>
        <begin position="35"/>
        <end position="63"/>
    </location>
</feature>
<dbReference type="InterPro" id="IPR045358">
    <property type="entry name" value="Ty3_capsid"/>
</dbReference>